<reference evidence="1 2" key="1">
    <citation type="journal article" date="2021" name="Hortic Res">
        <title>High-quality reference genome and annotation aids understanding of berry development for evergreen blueberry (Vaccinium darrowii).</title>
        <authorList>
            <person name="Yu J."/>
            <person name="Hulse-Kemp A.M."/>
            <person name="Babiker E."/>
            <person name="Staton M."/>
        </authorList>
    </citation>
    <scope>NUCLEOTIDE SEQUENCE [LARGE SCALE GENOMIC DNA]</scope>
    <source>
        <strain evidence="2">cv. NJ 8807/NJ 8810</strain>
        <tissue evidence="1">Young leaf</tissue>
    </source>
</reference>
<keyword evidence="2" id="KW-1185">Reference proteome</keyword>
<comment type="caution">
    <text evidence="1">The sequence shown here is derived from an EMBL/GenBank/DDBJ whole genome shotgun (WGS) entry which is preliminary data.</text>
</comment>
<gene>
    <name evidence="1" type="ORF">Vadar_025440</name>
</gene>
<name>A0ACB7Z639_9ERIC</name>
<sequence length="187" mass="21299">MNNNDERKPVKLLEGDGFYFDRLLLKDTSIGNSSRIYYRSTTDGVPFQWERAPGTPKHEMKSEALPPLIPPPGVQRKGLPPRPKNGDYQSKESSSKWKGWFWKKSKKKRDSNAIQRSVSCDVIADKFEMGFMSSIHESSFSASSSSSSPNRASLHSEVGLRRDSLDPRYVRSPWNITAIFFRVAKRV</sequence>
<dbReference type="EMBL" id="CM037154">
    <property type="protein sequence ID" value="KAH7861385.1"/>
    <property type="molecule type" value="Genomic_DNA"/>
</dbReference>
<dbReference type="Proteomes" id="UP000828048">
    <property type="component" value="Chromosome 4"/>
</dbReference>
<protein>
    <submittedName>
        <fullName evidence="1">Uncharacterized protein</fullName>
    </submittedName>
</protein>
<accession>A0ACB7Z639</accession>
<organism evidence="1 2">
    <name type="scientific">Vaccinium darrowii</name>
    <dbReference type="NCBI Taxonomy" id="229202"/>
    <lineage>
        <taxon>Eukaryota</taxon>
        <taxon>Viridiplantae</taxon>
        <taxon>Streptophyta</taxon>
        <taxon>Embryophyta</taxon>
        <taxon>Tracheophyta</taxon>
        <taxon>Spermatophyta</taxon>
        <taxon>Magnoliopsida</taxon>
        <taxon>eudicotyledons</taxon>
        <taxon>Gunneridae</taxon>
        <taxon>Pentapetalae</taxon>
        <taxon>asterids</taxon>
        <taxon>Ericales</taxon>
        <taxon>Ericaceae</taxon>
        <taxon>Vaccinioideae</taxon>
        <taxon>Vaccinieae</taxon>
        <taxon>Vaccinium</taxon>
    </lineage>
</organism>
<proteinExistence type="predicted"/>
<evidence type="ECO:0000313" key="1">
    <source>
        <dbReference type="EMBL" id="KAH7861385.1"/>
    </source>
</evidence>
<evidence type="ECO:0000313" key="2">
    <source>
        <dbReference type="Proteomes" id="UP000828048"/>
    </source>
</evidence>